<dbReference type="GO" id="GO:0031979">
    <property type="term" value="C:plasma membrane-derived thylakoid lumen"/>
    <property type="evidence" value="ECO:0007669"/>
    <property type="project" value="UniProtKB-SubCell"/>
</dbReference>
<dbReference type="InterPro" id="IPR009056">
    <property type="entry name" value="Cyt_c-like_dom"/>
</dbReference>
<keyword evidence="6" id="KW-0249">Electron transport</keyword>
<dbReference type="PRINTS" id="PR00605">
    <property type="entry name" value="CYTCHROMECIC"/>
</dbReference>
<dbReference type="InterPro" id="IPR008168">
    <property type="entry name" value="Cyt_C_IC"/>
</dbReference>
<keyword evidence="4 9" id="KW-0349">Heme</keyword>
<dbReference type="InterPro" id="IPR036909">
    <property type="entry name" value="Cyt_c-like_dom_sf"/>
</dbReference>
<evidence type="ECO:0000256" key="1">
    <source>
        <dbReference type="ARBA" id="ARBA00004518"/>
    </source>
</evidence>
<dbReference type="PROSITE" id="PS51007">
    <property type="entry name" value="CYTC"/>
    <property type="match status" value="1"/>
</dbReference>
<dbReference type="PANTHER" id="PTHR34688:SF2">
    <property type="entry name" value="CYTOCHROME C6, CHLOROPLASTIC"/>
    <property type="match status" value="1"/>
</dbReference>
<evidence type="ECO:0000256" key="4">
    <source>
        <dbReference type="ARBA" id="ARBA00022617"/>
    </source>
</evidence>
<reference evidence="12 13" key="1">
    <citation type="submission" date="2017-06" db="EMBL/GenBank/DDBJ databases">
        <title>Genome sequencing of cyanobaciteial culture collection at National Institute for Environmental Studies (NIES).</title>
        <authorList>
            <person name="Hirose Y."/>
            <person name="Shimura Y."/>
            <person name="Fujisawa T."/>
            <person name="Nakamura Y."/>
            <person name="Kawachi M."/>
        </authorList>
    </citation>
    <scope>NUCLEOTIDE SEQUENCE [LARGE SCALE GENOMIC DNA]</scope>
    <source>
        <strain evidence="12 13">NIES-37</strain>
    </source>
</reference>
<dbReference type="NCBIfam" id="NF045930">
    <property type="entry name" value="Cytc6PetJCyano"/>
    <property type="match status" value="1"/>
</dbReference>
<evidence type="ECO:0000256" key="3">
    <source>
        <dbReference type="ARBA" id="ARBA00022448"/>
    </source>
</evidence>
<evidence type="ECO:0000256" key="8">
    <source>
        <dbReference type="ARBA" id="ARBA00023078"/>
    </source>
</evidence>
<evidence type="ECO:0000256" key="9">
    <source>
        <dbReference type="PROSITE-ProRule" id="PRU00433"/>
    </source>
</evidence>
<accession>A0A1Z4N099</accession>
<keyword evidence="10" id="KW-0732">Signal</keyword>
<evidence type="ECO:0000256" key="5">
    <source>
        <dbReference type="ARBA" id="ARBA00022723"/>
    </source>
</evidence>
<evidence type="ECO:0000313" key="13">
    <source>
        <dbReference type="Proteomes" id="UP000218785"/>
    </source>
</evidence>
<dbReference type="Pfam" id="PF13442">
    <property type="entry name" value="Cytochrome_CBB3"/>
    <property type="match status" value="1"/>
</dbReference>
<gene>
    <name evidence="12" type="ORF">NIES37_31370</name>
</gene>
<comment type="similarity">
    <text evidence="2">Belongs to the cytochrome c family. PetJ subfamily.</text>
</comment>
<dbReference type="AlphaFoldDB" id="A0A1Z4N099"/>
<dbReference type="GO" id="GO:0009055">
    <property type="term" value="F:electron transfer activity"/>
    <property type="evidence" value="ECO:0007669"/>
    <property type="project" value="InterPro"/>
</dbReference>
<evidence type="ECO:0000259" key="11">
    <source>
        <dbReference type="PROSITE" id="PS51007"/>
    </source>
</evidence>
<proteinExistence type="inferred from homology"/>
<evidence type="ECO:0000256" key="10">
    <source>
        <dbReference type="SAM" id="SignalP"/>
    </source>
</evidence>
<keyword evidence="5 9" id="KW-0479">Metal-binding</keyword>
<dbReference type="KEGG" id="ttq:NIES37_31370"/>
<keyword evidence="3" id="KW-0813">Transport</keyword>
<feature type="chain" id="PRO_5012757695" evidence="10">
    <location>
        <begin position="30"/>
        <end position="115"/>
    </location>
</feature>
<dbReference type="Gene3D" id="1.10.760.10">
    <property type="entry name" value="Cytochrome c-like domain"/>
    <property type="match status" value="1"/>
</dbReference>
<evidence type="ECO:0000256" key="2">
    <source>
        <dbReference type="ARBA" id="ARBA00009650"/>
    </source>
</evidence>
<sequence length="115" mass="12732">MKKQLNKLIKLLLITCLSLTSIFTSSAYAADLVNGAQIFEVHCVGCHINGGNIVRRGKTLKKKALKKYGMDSLEAISSIVTNGKNNMSAYKDRLTPEQIQDVAAYVLEQSAKDWR</sequence>
<evidence type="ECO:0000256" key="7">
    <source>
        <dbReference type="ARBA" id="ARBA00023004"/>
    </source>
</evidence>
<dbReference type="SUPFAM" id="SSF46626">
    <property type="entry name" value="Cytochrome c"/>
    <property type="match status" value="1"/>
</dbReference>
<keyword evidence="13" id="KW-1185">Reference proteome</keyword>
<feature type="signal peptide" evidence="10">
    <location>
        <begin position="1"/>
        <end position="29"/>
    </location>
</feature>
<name>A0A1Z4N099_9CYAN</name>
<keyword evidence="8" id="KW-0793">Thylakoid</keyword>
<evidence type="ECO:0000313" key="12">
    <source>
        <dbReference type="EMBL" id="BAY99158.1"/>
    </source>
</evidence>
<organism evidence="12 13">
    <name type="scientific">Tolypothrix tenuis PCC 7101</name>
    <dbReference type="NCBI Taxonomy" id="231146"/>
    <lineage>
        <taxon>Bacteria</taxon>
        <taxon>Bacillati</taxon>
        <taxon>Cyanobacteriota</taxon>
        <taxon>Cyanophyceae</taxon>
        <taxon>Nostocales</taxon>
        <taxon>Tolypothrichaceae</taxon>
        <taxon>Tolypothrix</taxon>
    </lineage>
</organism>
<dbReference type="PANTHER" id="PTHR34688">
    <property type="entry name" value="CYTOCHROME C6, CHLOROPLASTIC"/>
    <property type="match status" value="1"/>
</dbReference>
<dbReference type="Proteomes" id="UP000218785">
    <property type="component" value="Chromosome"/>
</dbReference>
<dbReference type="GO" id="GO:0020037">
    <property type="term" value="F:heme binding"/>
    <property type="evidence" value="ECO:0007669"/>
    <property type="project" value="InterPro"/>
</dbReference>
<dbReference type="GO" id="GO:0005506">
    <property type="term" value="F:iron ion binding"/>
    <property type="evidence" value="ECO:0007669"/>
    <property type="project" value="InterPro"/>
</dbReference>
<dbReference type="RefSeq" id="WP_096577093.1">
    <property type="nucleotide sequence ID" value="NZ_CAWNJS010000001.1"/>
</dbReference>
<keyword evidence="7 9" id="KW-0408">Iron</keyword>
<feature type="domain" description="Cytochrome c" evidence="11">
    <location>
        <begin position="30"/>
        <end position="110"/>
    </location>
</feature>
<evidence type="ECO:0000256" key="6">
    <source>
        <dbReference type="ARBA" id="ARBA00022982"/>
    </source>
</evidence>
<comment type="subcellular location">
    <subcellularLocation>
        <location evidence="1">Cellular thylakoid lumen</location>
    </subcellularLocation>
</comment>
<protein>
    <submittedName>
        <fullName evidence="12">Cytochrome c class I</fullName>
    </submittedName>
</protein>
<dbReference type="EMBL" id="AP018248">
    <property type="protein sequence ID" value="BAY99158.1"/>
    <property type="molecule type" value="Genomic_DNA"/>
</dbReference>
<dbReference type="InterPro" id="IPR023655">
    <property type="entry name" value="Cyt_C6"/>
</dbReference>